<dbReference type="GO" id="GO:0000775">
    <property type="term" value="C:chromosome, centromeric region"/>
    <property type="evidence" value="ECO:0007669"/>
    <property type="project" value="UniProtKB-SubCell"/>
</dbReference>
<evidence type="ECO:0000256" key="7">
    <source>
        <dbReference type="ARBA" id="ARBA00019298"/>
    </source>
</evidence>
<feature type="compositionally biased region" description="Polar residues" evidence="23">
    <location>
        <begin position="152"/>
        <end position="167"/>
    </location>
</feature>
<feature type="region of interest" description="Disordered" evidence="23">
    <location>
        <begin position="782"/>
        <end position="833"/>
    </location>
</feature>
<keyword evidence="27" id="KW-1185">Reference proteome</keyword>
<dbReference type="PANTHER" id="PTHR12766:SF7">
    <property type="entry name" value="DEATH DOMAIN-ASSOCIATED PROTEIN 6"/>
    <property type="match status" value="1"/>
</dbReference>
<dbReference type="GO" id="GO:0050681">
    <property type="term" value="F:nuclear androgen receptor binding"/>
    <property type="evidence" value="ECO:0007669"/>
    <property type="project" value="TreeGrafter"/>
</dbReference>
<feature type="compositionally biased region" description="Polar residues" evidence="23">
    <location>
        <begin position="782"/>
        <end position="806"/>
    </location>
</feature>
<dbReference type="Pfam" id="PF20920">
    <property type="entry name" value="DAXX_hist_bd"/>
    <property type="match status" value="1"/>
</dbReference>
<dbReference type="PANTHER" id="PTHR12766">
    <property type="entry name" value="DEATH DOMAIN-ASSOCIATED PROTEIN 6 DAXX"/>
    <property type="match status" value="1"/>
</dbReference>
<evidence type="ECO:0000256" key="18">
    <source>
        <dbReference type="ARBA" id="ARBA00023163"/>
    </source>
</evidence>
<evidence type="ECO:0000256" key="3">
    <source>
        <dbReference type="ARBA" id="ARBA00004584"/>
    </source>
</evidence>
<reference evidence="26" key="1">
    <citation type="submission" date="2022-08" db="EMBL/GenBank/DDBJ databases">
        <title>Genome sequencing of akame (Lates japonicus).</title>
        <authorList>
            <person name="Hashiguchi Y."/>
            <person name="Takahashi H."/>
        </authorList>
    </citation>
    <scope>NUCLEOTIDE SEQUENCE</scope>
    <source>
        <strain evidence="26">Kochi</strain>
    </source>
</reference>
<dbReference type="FunFam" id="1.20.58.2170:FF:000001">
    <property type="entry name" value="Death domain-associated protein 6"/>
    <property type="match status" value="1"/>
</dbReference>
<keyword evidence="18" id="KW-0804">Transcription</keyword>
<dbReference type="GO" id="GO:0003713">
    <property type="term" value="F:transcription coactivator activity"/>
    <property type="evidence" value="ECO:0007669"/>
    <property type="project" value="TreeGrafter"/>
</dbReference>
<feature type="region of interest" description="Disordered" evidence="23">
    <location>
        <begin position="533"/>
        <end position="766"/>
    </location>
</feature>
<evidence type="ECO:0000256" key="9">
    <source>
        <dbReference type="ARBA" id="ARBA00022490"/>
    </source>
</evidence>
<dbReference type="GO" id="GO:0042981">
    <property type="term" value="P:regulation of apoptotic process"/>
    <property type="evidence" value="ECO:0007669"/>
    <property type="project" value="TreeGrafter"/>
</dbReference>
<comment type="caution">
    <text evidence="26">The sequence shown here is derived from an EMBL/GenBank/DDBJ whole genome shotgun (WGS) entry which is preliminary data.</text>
</comment>
<dbReference type="GO" id="GO:0005730">
    <property type="term" value="C:nucleolus"/>
    <property type="evidence" value="ECO:0007669"/>
    <property type="project" value="UniProtKB-SubCell"/>
</dbReference>
<keyword evidence="14" id="KW-0832">Ubl conjugation</keyword>
<dbReference type="EMBL" id="BRZM01000037">
    <property type="protein sequence ID" value="GLD59437.1"/>
    <property type="molecule type" value="Genomic_DNA"/>
</dbReference>
<keyword evidence="12" id="KW-0597">Phosphoprotein</keyword>
<feature type="compositionally biased region" description="Low complexity" evidence="23">
    <location>
        <begin position="270"/>
        <end position="285"/>
    </location>
</feature>
<dbReference type="GO" id="GO:0006334">
    <property type="term" value="P:nucleosome assembly"/>
    <property type="evidence" value="ECO:0007669"/>
    <property type="project" value="TreeGrafter"/>
</dbReference>
<evidence type="ECO:0000256" key="15">
    <source>
        <dbReference type="ARBA" id="ARBA00022853"/>
    </source>
</evidence>
<comment type="similarity">
    <text evidence="6">Belongs to the DAXX family.</text>
</comment>
<feature type="domain" description="Daxx N-terminal Rassf1C-interacting" evidence="24">
    <location>
        <begin position="167"/>
        <end position="264"/>
    </location>
</feature>
<gene>
    <name evidence="26" type="ORF">AKAME5_001143600</name>
</gene>
<dbReference type="InterPro" id="IPR046426">
    <property type="entry name" value="DAXX_histone-bd_sf"/>
</dbReference>
<evidence type="ECO:0000256" key="12">
    <source>
        <dbReference type="ARBA" id="ARBA00022553"/>
    </source>
</evidence>
<feature type="compositionally biased region" description="Polar residues" evidence="23">
    <location>
        <begin position="661"/>
        <end position="693"/>
    </location>
</feature>
<keyword evidence="20" id="KW-0539">Nucleus</keyword>
<keyword evidence="17" id="KW-0175">Coiled coil</keyword>
<evidence type="ECO:0000256" key="5">
    <source>
        <dbReference type="ARBA" id="ARBA00004642"/>
    </source>
</evidence>
<feature type="domain" description="Daxx histone-binding" evidence="25">
    <location>
        <begin position="445"/>
        <end position="530"/>
    </location>
</feature>
<evidence type="ECO:0000256" key="1">
    <source>
        <dbReference type="ARBA" id="ARBA00004322"/>
    </source>
</evidence>
<keyword evidence="13" id="KW-0053">Apoptosis</keyword>
<proteinExistence type="inferred from homology"/>
<evidence type="ECO:0000256" key="16">
    <source>
        <dbReference type="ARBA" id="ARBA00023015"/>
    </source>
</evidence>
<evidence type="ECO:0000256" key="6">
    <source>
        <dbReference type="ARBA" id="ARBA00008592"/>
    </source>
</evidence>
<dbReference type="InterPro" id="IPR031333">
    <property type="entry name" value="Daxx_N"/>
</dbReference>
<evidence type="ECO:0000256" key="10">
    <source>
        <dbReference type="ARBA" id="ARBA00022491"/>
    </source>
</evidence>
<keyword evidence="21" id="KW-0137">Centromere</keyword>
<dbReference type="GO" id="GO:0042393">
    <property type="term" value="F:histone binding"/>
    <property type="evidence" value="ECO:0007669"/>
    <property type="project" value="InterPro"/>
</dbReference>
<evidence type="ECO:0000256" key="23">
    <source>
        <dbReference type="SAM" id="MobiDB-lite"/>
    </source>
</evidence>
<evidence type="ECO:0000256" key="8">
    <source>
        <dbReference type="ARBA" id="ARBA00022454"/>
    </source>
</evidence>
<evidence type="ECO:0000256" key="13">
    <source>
        <dbReference type="ARBA" id="ARBA00022703"/>
    </source>
</evidence>
<evidence type="ECO:0000256" key="11">
    <source>
        <dbReference type="ARBA" id="ARBA00022499"/>
    </source>
</evidence>
<dbReference type="GO" id="GO:0003714">
    <property type="term" value="F:transcription corepressor activity"/>
    <property type="evidence" value="ECO:0007669"/>
    <property type="project" value="TreeGrafter"/>
</dbReference>
<dbReference type="CDD" id="cd13150">
    <property type="entry name" value="DAXX_histone_binding"/>
    <property type="match status" value="1"/>
</dbReference>
<feature type="region of interest" description="Disordered" evidence="23">
    <location>
        <begin position="131"/>
        <end position="169"/>
    </location>
</feature>
<keyword evidence="10" id="KW-0678">Repressor</keyword>
<feature type="compositionally biased region" description="Acidic residues" evidence="23">
    <location>
        <begin position="569"/>
        <end position="598"/>
    </location>
</feature>
<feature type="region of interest" description="Disordered" evidence="23">
    <location>
        <begin position="259"/>
        <end position="329"/>
    </location>
</feature>
<keyword evidence="19" id="KW-0143">Chaperone</keyword>
<accession>A0AAD3MT86</accession>
<feature type="compositionally biased region" description="Basic and acidic residues" evidence="23">
    <location>
        <begin position="317"/>
        <end position="327"/>
    </location>
</feature>
<feature type="compositionally biased region" description="Acidic residues" evidence="23">
    <location>
        <begin position="606"/>
        <end position="624"/>
    </location>
</feature>
<dbReference type="Pfam" id="PF03344">
    <property type="entry name" value="Daxx"/>
    <property type="match status" value="1"/>
</dbReference>
<dbReference type="Gene3D" id="1.20.58.2170">
    <property type="match status" value="1"/>
</dbReference>
<evidence type="ECO:0000256" key="4">
    <source>
        <dbReference type="ARBA" id="ARBA00004604"/>
    </source>
</evidence>
<evidence type="ECO:0000313" key="26">
    <source>
        <dbReference type="EMBL" id="GLD59437.1"/>
    </source>
</evidence>
<dbReference type="InterPro" id="IPR046378">
    <property type="entry name" value="DAXX_histone-bd"/>
</dbReference>
<comment type="subcellular location">
    <subcellularLocation>
        <location evidence="3">Chromosome</location>
        <location evidence="3">Centromere</location>
    </subcellularLocation>
    <subcellularLocation>
        <location evidence="2">Cytoplasm</location>
    </subcellularLocation>
    <subcellularLocation>
        <location evidence="1">Nucleus</location>
        <location evidence="1">PML body</location>
    </subcellularLocation>
    <subcellularLocation>
        <location evidence="4">Nucleus</location>
        <location evidence="4">Nucleolus</location>
    </subcellularLocation>
    <subcellularLocation>
        <location evidence="5">Nucleus</location>
        <location evidence="5">Nucleoplasm</location>
    </subcellularLocation>
</comment>
<keyword evidence="15" id="KW-0156">Chromatin regulator</keyword>
<evidence type="ECO:0000256" key="14">
    <source>
        <dbReference type="ARBA" id="ARBA00022843"/>
    </source>
</evidence>
<dbReference type="CDD" id="cd13151">
    <property type="entry name" value="DAXX_helical_bundle"/>
    <property type="match status" value="1"/>
</dbReference>
<evidence type="ECO:0000256" key="19">
    <source>
        <dbReference type="ARBA" id="ARBA00023186"/>
    </source>
</evidence>
<dbReference type="GO" id="GO:0006915">
    <property type="term" value="P:apoptotic process"/>
    <property type="evidence" value="ECO:0007669"/>
    <property type="project" value="UniProtKB-KW"/>
</dbReference>
<evidence type="ECO:0000259" key="25">
    <source>
        <dbReference type="Pfam" id="PF20920"/>
    </source>
</evidence>
<evidence type="ECO:0000256" key="22">
    <source>
        <dbReference type="ARBA" id="ARBA00029641"/>
    </source>
</evidence>
<dbReference type="GO" id="GO:0016605">
    <property type="term" value="C:PML body"/>
    <property type="evidence" value="ECO:0007669"/>
    <property type="project" value="UniProtKB-SubCell"/>
</dbReference>
<keyword evidence="8" id="KW-0158">Chromosome</keyword>
<evidence type="ECO:0000256" key="17">
    <source>
        <dbReference type="ARBA" id="ARBA00023054"/>
    </source>
</evidence>
<sequence>MPRLKSYRRSQATKREMEKRRLLKIKRQALCSNFFAELKECSILLHPIRFSSGFLDGMDEAINDHLSSPLYTAVLKNKEMEEIPKVVGLPSNQSLASAVKVDVKREQKQSTFWMAVAPASMADKIIVLDDDEESPQPSCAAPTSPPEHVSPLQAQQPTPTHITQSPFASAKKQTHVLQAENERLFTEFVDHCSALTQDCPEVLTFLQTKHSKASPEYLSSVEFRNTLGRCLTRAQANRSKTFVYINELCTVLRQHAAKKRQNLTKVEPGSSTSTSSTLQSTSVTLKSKDKTKGKMDEEEKGVKPEDEQPSTSGLQENNKEEEQEAQKKAKRASRKQIAYLENLLKVYNSEICRLQQAELSLDDLGAEDSLYIQEHKLKRKMMKIYEKLCELKGCDTLTGRVIEQRITYNSTRYPEINRRIERFINSPEAQRNPPDYPDILQQVLRANERHNLCLSRKQLNQIAQDAFRETGSRMQERRHLDLVYNFGSHLTDNYRPATDPALSDPSLLRKLRSNREVALSRLEEVITKYAVEQEDTEEQERNKRLEKDKQKEGNKSEKGEGSKEVNGVAEEEEEMEEEEEDDDEEEDESSDPDIEEEIQASTQQDGPDDDENEEDNSNEAEQAGDDANKEDQTDGLSESAKDEEEEPVTSGLSPLTDDSKSQISLSDIPSPRDSPSQSEPMQTDDQTPLSNGNLAGLEEPVDSSSHEPAANGVSLPLSPAMILEKCATQTTNGTSPPPSPRTTRSQKRKREEITSGNSQNKKHIITHNSEVDISLDMGVISCNSPHQAESTRADTPNQELVSSSQSTPPPKKNKVNVATQCDPDEIIVLSDSE</sequence>
<dbReference type="InterPro" id="IPR038298">
    <property type="entry name" value="Daxx_N_sf"/>
</dbReference>
<evidence type="ECO:0000256" key="20">
    <source>
        <dbReference type="ARBA" id="ARBA00023242"/>
    </source>
</evidence>
<feature type="compositionally biased region" description="Basic and acidic residues" evidence="23">
    <location>
        <begin position="539"/>
        <end position="563"/>
    </location>
</feature>
<dbReference type="FunFam" id="1.10.8.810:FF:000001">
    <property type="entry name" value="Death domain-associated protein 6"/>
    <property type="match status" value="1"/>
</dbReference>
<keyword evidence="16" id="KW-0805">Transcription regulation</keyword>
<dbReference type="AlphaFoldDB" id="A0AAD3MT86"/>
<organism evidence="26 27">
    <name type="scientific">Lates japonicus</name>
    <name type="common">Japanese lates</name>
    <dbReference type="NCBI Taxonomy" id="270547"/>
    <lineage>
        <taxon>Eukaryota</taxon>
        <taxon>Metazoa</taxon>
        <taxon>Chordata</taxon>
        <taxon>Craniata</taxon>
        <taxon>Vertebrata</taxon>
        <taxon>Euteleostomi</taxon>
        <taxon>Actinopterygii</taxon>
        <taxon>Neopterygii</taxon>
        <taxon>Teleostei</taxon>
        <taxon>Neoteleostei</taxon>
        <taxon>Acanthomorphata</taxon>
        <taxon>Carangaria</taxon>
        <taxon>Carangaria incertae sedis</taxon>
        <taxon>Centropomidae</taxon>
        <taxon>Lates</taxon>
    </lineage>
</organism>
<protein>
    <recommendedName>
        <fullName evidence="7">Death domain-associated protein 6</fullName>
    </recommendedName>
    <alternativeName>
        <fullName evidence="22">Daxx</fullName>
    </alternativeName>
</protein>
<dbReference type="Proteomes" id="UP001279410">
    <property type="component" value="Unassembled WGS sequence"/>
</dbReference>
<dbReference type="GO" id="GO:0005737">
    <property type="term" value="C:cytoplasm"/>
    <property type="evidence" value="ECO:0007669"/>
    <property type="project" value="UniProtKB-SubCell"/>
</dbReference>
<dbReference type="Gene3D" id="1.10.8.810">
    <property type="entry name" value="Daxx helical bundle domain"/>
    <property type="match status" value="1"/>
</dbReference>
<keyword evidence="9" id="KW-0963">Cytoplasm</keyword>
<evidence type="ECO:0000256" key="2">
    <source>
        <dbReference type="ARBA" id="ARBA00004496"/>
    </source>
</evidence>
<keyword evidence="11" id="KW-1017">Isopeptide bond</keyword>
<name>A0AAD3MT86_LATJO</name>
<evidence type="ECO:0000313" key="27">
    <source>
        <dbReference type="Proteomes" id="UP001279410"/>
    </source>
</evidence>
<evidence type="ECO:0000256" key="21">
    <source>
        <dbReference type="ARBA" id="ARBA00023328"/>
    </source>
</evidence>
<feature type="compositionally biased region" description="Basic and acidic residues" evidence="23">
    <location>
        <begin position="286"/>
        <end position="306"/>
    </location>
</feature>
<evidence type="ECO:0000259" key="24">
    <source>
        <dbReference type="Pfam" id="PF03344"/>
    </source>
</evidence>